<feature type="region of interest" description="Disordered" evidence="18">
    <location>
        <begin position="570"/>
        <end position="593"/>
    </location>
</feature>
<sequence length="715" mass="81379">TKKRKKMEKPLEKFDVIVIGAGIMGSCTAYEASKRNQKTLLLEQFDFLHHLGSSHGESRTIRATYPEDYYPKMVLKSETLWREAEQQIGYRVYFKTSQLDIGPSNDKAIQSVISSCDKNSIPVRVIDRNAMSLEFDNLIQLPHDWIGVVTEHGGVIKPTKAVSMFQTLAIINGGILRDKIEVVEIKKDGKTGDVLVMAKNGEKFSGKKCVVTVGSWMNKLVRNISGVVIPIQPLETTVFYWKIKKGYESKFTIGNGFPTFASYGEPYVYGTPSLEYPGLIKIPVHGGRPCEPTDRTWAPTQSLDPLSEWIQERFRGLVDSTRPVLTQSCMYSVTPDEDFVIDFLGGEFGEDVVVGGGFSGHGFKMGPIVGKILSDLVIDGETKEVELMHFRIKRFEKNSKGNLKKFDDQFKLGEGLCSFKIQYYYYYYYYHHHHQSLSITHNFSNVFPKYFILKCQTNEPRKLIYLIFNLYFFSDYISPFHSGGLGFYSLAFFTRVSGYYSEMSRVYVGNLDPRVTERELEDEFRVFGVIRSVWVARRPPGYAFIDFDDRRDAQDAIRDLDGKNGWRVELSHNSRGERGGGRGGGRGRSGGSDLKCYECGESGHFARECRVRGGPGPGKRRSRSPPRYRRSPSYGHRSYSPRGRSPRRRSVSPRGRSYSRSPYRGRDEVPYSNGWVIRPNKWCQGPNQKQELNGEVDYLSHSGVFRCVLALLCLT</sequence>
<reference evidence="21" key="2">
    <citation type="submission" date="2019-01" db="UniProtKB">
        <authorList>
            <consortium name="EnsemblPlants"/>
        </authorList>
    </citation>
    <scope>IDENTIFICATION</scope>
    <source>
        <strain evidence="21">cv. Heinz 1706</strain>
    </source>
</reference>
<evidence type="ECO:0000259" key="20">
    <source>
        <dbReference type="PROSITE" id="PS50158"/>
    </source>
</evidence>
<comment type="similarity">
    <text evidence="15">Belongs to the splicing factor SR family. RSZ subfamily.</text>
</comment>
<dbReference type="PROSITE" id="PS50102">
    <property type="entry name" value="RRM"/>
    <property type="match status" value="1"/>
</dbReference>
<evidence type="ECO:0000256" key="1">
    <source>
        <dbReference type="ARBA" id="ARBA00001974"/>
    </source>
</evidence>
<feature type="compositionally biased region" description="Basic residues" evidence="18">
    <location>
        <begin position="618"/>
        <end position="630"/>
    </location>
</feature>
<keyword evidence="9 16" id="KW-0863">Zinc-finger</keyword>
<evidence type="ECO:0000256" key="16">
    <source>
        <dbReference type="PROSITE-ProRule" id="PRU00047"/>
    </source>
</evidence>
<evidence type="ECO:0000256" key="3">
    <source>
        <dbReference type="ARBA" id="ARBA00010989"/>
    </source>
</evidence>
<evidence type="ECO:0000256" key="8">
    <source>
        <dbReference type="ARBA" id="ARBA00022728"/>
    </source>
</evidence>
<dbReference type="AlphaFoldDB" id="A0A3Q7HHA0"/>
<feature type="region of interest" description="Disordered" evidence="18">
    <location>
        <begin position="608"/>
        <end position="665"/>
    </location>
</feature>
<keyword evidence="7" id="KW-0479">Metal-binding</keyword>
<keyword evidence="11" id="KW-0862">Zinc</keyword>
<evidence type="ECO:0000313" key="21">
    <source>
        <dbReference type="EnsemblPlants" id="Solyc08g006430.3.1"/>
    </source>
</evidence>
<organism evidence="21">
    <name type="scientific">Solanum lycopersicum</name>
    <name type="common">Tomato</name>
    <name type="synonym">Lycopersicon esculentum</name>
    <dbReference type="NCBI Taxonomy" id="4081"/>
    <lineage>
        <taxon>Eukaryota</taxon>
        <taxon>Viridiplantae</taxon>
        <taxon>Streptophyta</taxon>
        <taxon>Embryophyta</taxon>
        <taxon>Tracheophyta</taxon>
        <taxon>Spermatophyta</taxon>
        <taxon>Magnoliopsida</taxon>
        <taxon>eudicotyledons</taxon>
        <taxon>Gunneridae</taxon>
        <taxon>Pentapetalae</taxon>
        <taxon>asterids</taxon>
        <taxon>lamiids</taxon>
        <taxon>Solanales</taxon>
        <taxon>Solanaceae</taxon>
        <taxon>Solanoideae</taxon>
        <taxon>Solaneae</taxon>
        <taxon>Solanum</taxon>
        <taxon>Solanum subgen. Lycopersicon</taxon>
    </lineage>
</organism>
<feature type="compositionally biased region" description="Low complexity" evidence="18">
    <location>
        <begin position="631"/>
        <end position="643"/>
    </location>
</feature>
<keyword evidence="4" id="KW-0597">Phosphoprotein</keyword>
<keyword evidence="14" id="KW-0539">Nucleus</keyword>
<keyword evidence="10" id="KW-0274">FAD</keyword>
<evidence type="ECO:0000256" key="5">
    <source>
        <dbReference type="ARBA" id="ARBA00022630"/>
    </source>
</evidence>
<dbReference type="FunCoup" id="A0A3Q7HHA0">
    <property type="interactions" value="399"/>
</dbReference>
<dbReference type="EnsemblPlants" id="Solyc08g006430.3.1">
    <property type="protein sequence ID" value="Solyc08g006430.3.1"/>
    <property type="gene ID" value="Solyc08g006430.3"/>
</dbReference>
<feature type="domain" description="RRM" evidence="19">
    <location>
        <begin position="504"/>
        <end position="575"/>
    </location>
</feature>
<dbReference type="InParanoid" id="A0A3Q7HHA0"/>
<dbReference type="PANTHER" id="PTHR10961:SF7">
    <property type="entry name" value="FAD DEPENDENT OXIDOREDUCTASE DOMAIN-CONTAINING PROTEIN"/>
    <property type="match status" value="1"/>
</dbReference>
<evidence type="ECO:0000256" key="6">
    <source>
        <dbReference type="ARBA" id="ARBA00022664"/>
    </source>
</evidence>
<dbReference type="SUPFAM" id="SSF54928">
    <property type="entry name" value="RNA-binding domain, RBD"/>
    <property type="match status" value="1"/>
</dbReference>
<dbReference type="Gene3D" id="3.50.50.60">
    <property type="entry name" value="FAD/NAD(P)-binding domain"/>
    <property type="match status" value="1"/>
</dbReference>
<dbReference type="InterPro" id="IPR012677">
    <property type="entry name" value="Nucleotide-bd_a/b_plait_sf"/>
</dbReference>
<dbReference type="STRING" id="4081.A0A3Q7HHA0"/>
<dbReference type="InterPro" id="IPR035979">
    <property type="entry name" value="RBD_domain_sf"/>
</dbReference>
<dbReference type="InterPro" id="IPR036875">
    <property type="entry name" value="Znf_CCHC_sf"/>
</dbReference>
<keyword evidence="17" id="KW-0694">RNA-binding</keyword>
<evidence type="ECO:0000256" key="14">
    <source>
        <dbReference type="ARBA" id="ARBA00023242"/>
    </source>
</evidence>
<keyword evidence="12" id="KW-0560">Oxidoreductase</keyword>
<evidence type="ECO:0000256" key="9">
    <source>
        <dbReference type="ARBA" id="ARBA00022771"/>
    </source>
</evidence>
<comment type="similarity">
    <text evidence="3">Belongs to the MSOX/MTOX family.</text>
</comment>
<proteinExistence type="inferred from homology"/>
<dbReference type="CDD" id="cd12373">
    <property type="entry name" value="RRM_SRSF3_like"/>
    <property type="match status" value="1"/>
</dbReference>
<name>A0A3Q7HHA0_SOLLC</name>
<dbReference type="GO" id="GO:0003729">
    <property type="term" value="F:mRNA binding"/>
    <property type="evidence" value="ECO:0007669"/>
    <property type="project" value="UniProtKB-ARBA"/>
</dbReference>
<dbReference type="InterPro" id="IPR001878">
    <property type="entry name" value="Znf_CCHC"/>
</dbReference>
<dbReference type="PaxDb" id="4081-Solyc08g006430.2.1"/>
<dbReference type="InterPro" id="IPR006076">
    <property type="entry name" value="FAD-dep_OxRdtase"/>
</dbReference>
<keyword evidence="13" id="KW-0508">mRNA splicing</keyword>
<dbReference type="SMR" id="A0A3Q7HHA0"/>
<comment type="subcellular location">
    <subcellularLocation>
        <location evidence="2">Nucleus</location>
    </subcellularLocation>
</comment>
<keyword evidence="6" id="KW-0507">mRNA processing</keyword>
<comment type="cofactor">
    <cofactor evidence="1">
        <name>FAD</name>
        <dbReference type="ChEBI" id="CHEBI:57692"/>
    </cofactor>
</comment>
<dbReference type="SMART" id="SM00343">
    <property type="entry name" value="ZnF_C2HC"/>
    <property type="match status" value="1"/>
</dbReference>
<dbReference type="PROSITE" id="PS50158">
    <property type="entry name" value="ZF_CCHC"/>
    <property type="match status" value="1"/>
</dbReference>
<dbReference type="Proteomes" id="UP000004994">
    <property type="component" value="Chromosome 8"/>
</dbReference>
<dbReference type="SMART" id="SM00360">
    <property type="entry name" value="RRM"/>
    <property type="match status" value="1"/>
</dbReference>
<evidence type="ECO:0000256" key="17">
    <source>
        <dbReference type="PROSITE-ProRule" id="PRU00176"/>
    </source>
</evidence>
<accession>A0A3Q7HHA0</accession>
<dbReference type="GO" id="GO:0050660">
    <property type="term" value="F:flavin adenine dinucleotide binding"/>
    <property type="evidence" value="ECO:0007669"/>
    <property type="project" value="InterPro"/>
</dbReference>
<dbReference type="InterPro" id="IPR036188">
    <property type="entry name" value="FAD/NAD-bd_sf"/>
</dbReference>
<dbReference type="Gramene" id="Solyc08g006430.3.1">
    <property type="protein sequence ID" value="Solyc08g006430.3.1"/>
    <property type="gene ID" value="Solyc08g006430.3"/>
</dbReference>
<keyword evidence="5" id="KW-0285">Flavoprotein</keyword>
<dbReference type="GO" id="GO:0008115">
    <property type="term" value="F:sarcosine oxidase activity"/>
    <property type="evidence" value="ECO:0000318"/>
    <property type="project" value="GO_Central"/>
</dbReference>
<evidence type="ECO:0000256" key="10">
    <source>
        <dbReference type="ARBA" id="ARBA00022827"/>
    </source>
</evidence>
<protein>
    <submittedName>
        <fullName evidence="21">Uncharacterized protein</fullName>
    </submittedName>
</protein>
<evidence type="ECO:0000256" key="12">
    <source>
        <dbReference type="ARBA" id="ARBA00023002"/>
    </source>
</evidence>
<feature type="compositionally biased region" description="Gly residues" evidence="18">
    <location>
        <begin position="581"/>
        <end position="590"/>
    </location>
</feature>
<evidence type="ECO:0000256" key="7">
    <source>
        <dbReference type="ARBA" id="ARBA00022723"/>
    </source>
</evidence>
<dbReference type="Gene3D" id="3.30.70.330">
    <property type="match status" value="1"/>
</dbReference>
<dbReference type="Gene3D" id="4.10.60.10">
    <property type="entry name" value="Zinc finger, CCHC-type"/>
    <property type="match status" value="1"/>
</dbReference>
<evidence type="ECO:0000256" key="13">
    <source>
        <dbReference type="ARBA" id="ARBA00023187"/>
    </source>
</evidence>
<dbReference type="GO" id="GO:0000398">
    <property type="term" value="P:mRNA splicing, via spliceosome"/>
    <property type="evidence" value="ECO:0007669"/>
    <property type="project" value="UniProtKB-ARBA"/>
</dbReference>
<dbReference type="FunFam" id="3.30.70.330:FF:000214">
    <property type="entry name" value="Serine/arginine-rich splicing factor 7"/>
    <property type="match status" value="1"/>
</dbReference>
<evidence type="ECO:0000256" key="18">
    <source>
        <dbReference type="SAM" id="MobiDB-lite"/>
    </source>
</evidence>
<dbReference type="SUPFAM" id="SSF54373">
    <property type="entry name" value="FAD-linked reductases, C-terminal domain"/>
    <property type="match status" value="1"/>
</dbReference>
<dbReference type="Pfam" id="PF01266">
    <property type="entry name" value="DAO"/>
    <property type="match status" value="1"/>
</dbReference>
<evidence type="ECO:0000256" key="11">
    <source>
        <dbReference type="ARBA" id="ARBA00022833"/>
    </source>
</evidence>
<dbReference type="SUPFAM" id="SSF51905">
    <property type="entry name" value="FAD/NAD(P)-binding domain"/>
    <property type="match status" value="1"/>
</dbReference>
<dbReference type="GO" id="GO:0016607">
    <property type="term" value="C:nuclear speck"/>
    <property type="evidence" value="ECO:0007669"/>
    <property type="project" value="UniProtKB-ARBA"/>
</dbReference>
<keyword evidence="8" id="KW-0747">Spliceosome</keyword>
<keyword evidence="22" id="KW-1185">Reference proteome</keyword>
<feature type="compositionally biased region" description="Low complexity" evidence="18">
    <location>
        <begin position="652"/>
        <end position="662"/>
    </location>
</feature>
<dbReference type="Pfam" id="PF00076">
    <property type="entry name" value="RRM_1"/>
    <property type="match status" value="1"/>
</dbReference>
<dbReference type="FunFam" id="4.10.60.10:FF:000029">
    <property type="entry name" value="Serine/arginine-rich splicing factor RSZ22A"/>
    <property type="match status" value="1"/>
</dbReference>
<dbReference type="Gene3D" id="3.30.9.10">
    <property type="entry name" value="D-Amino Acid Oxidase, subunit A, domain 2"/>
    <property type="match status" value="1"/>
</dbReference>
<dbReference type="GO" id="GO:0005681">
    <property type="term" value="C:spliceosomal complex"/>
    <property type="evidence" value="ECO:0007669"/>
    <property type="project" value="UniProtKB-KW"/>
</dbReference>
<feature type="compositionally biased region" description="Basic and acidic residues" evidence="18">
    <location>
        <begin position="570"/>
        <end position="580"/>
    </location>
</feature>
<dbReference type="InterPro" id="IPR000504">
    <property type="entry name" value="RRM_dom"/>
</dbReference>
<evidence type="ECO:0000259" key="19">
    <source>
        <dbReference type="PROSITE" id="PS50102"/>
    </source>
</evidence>
<reference evidence="21" key="1">
    <citation type="journal article" date="2012" name="Nature">
        <title>The tomato genome sequence provides insights into fleshy fruit evolution.</title>
        <authorList>
            <consortium name="Tomato Genome Consortium"/>
        </authorList>
    </citation>
    <scope>NUCLEOTIDE SEQUENCE [LARGE SCALE GENOMIC DNA]</scope>
    <source>
        <strain evidence="21">cv. Heinz 1706</strain>
    </source>
</reference>
<evidence type="ECO:0000256" key="15">
    <source>
        <dbReference type="ARBA" id="ARBA00061011"/>
    </source>
</evidence>
<evidence type="ECO:0000256" key="2">
    <source>
        <dbReference type="ARBA" id="ARBA00004123"/>
    </source>
</evidence>
<dbReference type="GO" id="GO:0008270">
    <property type="term" value="F:zinc ion binding"/>
    <property type="evidence" value="ECO:0007669"/>
    <property type="project" value="UniProtKB-KW"/>
</dbReference>
<evidence type="ECO:0000256" key="4">
    <source>
        <dbReference type="ARBA" id="ARBA00022553"/>
    </source>
</evidence>
<dbReference type="PANTHER" id="PTHR10961">
    <property type="entry name" value="PEROXISOMAL SARCOSINE OXIDASE"/>
    <property type="match status" value="1"/>
</dbReference>
<feature type="domain" description="CCHC-type" evidence="20">
    <location>
        <begin position="595"/>
        <end position="610"/>
    </location>
</feature>
<evidence type="ECO:0000313" key="22">
    <source>
        <dbReference type="Proteomes" id="UP000004994"/>
    </source>
</evidence>
<dbReference type="Pfam" id="PF00098">
    <property type="entry name" value="zf-CCHC"/>
    <property type="match status" value="1"/>
</dbReference>
<dbReference type="InterPro" id="IPR045170">
    <property type="entry name" value="MTOX"/>
</dbReference>
<dbReference type="SUPFAM" id="SSF57756">
    <property type="entry name" value="Retrovirus zinc finger-like domains"/>
    <property type="match status" value="1"/>
</dbReference>